<gene>
    <name evidence="2" type="ORF">BAE44_0007501</name>
</gene>
<feature type="non-terminal residue" evidence="2">
    <location>
        <position position="1"/>
    </location>
</feature>
<feature type="compositionally biased region" description="Polar residues" evidence="1">
    <location>
        <begin position="116"/>
        <end position="138"/>
    </location>
</feature>
<sequence>LEIRLVGNPRSRKEFSWFVVIKVVDSDTCNFKDFVDEIVEKYPPRCTEVVNVAYFNDATSKSHLEIKSDQDLLAMFAKHLGSKIVNIAIAYTLPTEIPEWPSASSLTTSQCTQSTYNQSTEPPFSQTTTKQPSPYQSSDDNDDDDDN</sequence>
<evidence type="ECO:0000313" key="3">
    <source>
        <dbReference type="Proteomes" id="UP000095767"/>
    </source>
</evidence>
<reference evidence="2 3" key="1">
    <citation type="submission" date="2016-09" db="EMBL/GenBank/DDBJ databases">
        <title>The draft genome of Dichanthelium oligosanthes: A C3 panicoid grass species.</title>
        <authorList>
            <person name="Studer A.J."/>
            <person name="Schnable J.C."/>
            <person name="Brutnell T.P."/>
        </authorList>
    </citation>
    <scope>NUCLEOTIDE SEQUENCE [LARGE SCALE GENOMIC DNA]</scope>
    <source>
        <strain evidence="3">cv. Kellogg 1175</strain>
        <tissue evidence="2">Leaf</tissue>
    </source>
</reference>
<organism evidence="2 3">
    <name type="scientific">Dichanthelium oligosanthes</name>
    <dbReference type="NCBI Taxonomy" id="888268"/>
    <lineage>
        <taxon>Eukaryota</taxon>
        <taxon>Viridiplantae</taxon>
        <taxon>Streptophyta</taxon>
        <taxon>Embryophyta</taxon>
        <taxon>Tracheophyta</taxon>
        <taxon>Spermatophyta</taxon>
        <taxon>Magnoliopsida</taxon>
        <taxon>Liliopsida</taxon>
        <taxon>Poales</taxon>
        <taxon>Poaceae</taxon>
        <taxon>PACMAD clade</taxon>
        <taxon>Panicoideae</taxon>
        <taxon>Panicodae</taxon>
        <taxon>Paniceae</taxon>
        <taxon>Dichantheliinae</taxon>
        <taxon>Dichanthelium</taxon>
    </lineage>
</organism>
<dbReference type="OrthoDB" id="680707at2759"/>
<proteinExistence type="predicted"/>
<feature type="region of interest" description="Disordered" evidence="1">
    <location>
        <begin position="111"/>
        <end position="147"/>
    </location>
</feature>
<dbReference type="AlphaFoldDB" id="A0A1E5W2I4"/>
<evidence type="ECO:0008006" key="4">
    <source>
        <dbReference type="Google" id="ProtNLM"/>
    </source>
</evidence>
<protein>
    <recommendedName>
        <fullName evidence="4">PB1 domain-containing protein</fullName>
    </recommendedName>
</protein>
<keyword evidence="3" id="KW-1185">Reference proteome</keyword>
<dbReference type="EMBL" id="LWDX02023301">
    <property type="protein sequence ID" value="OEL31480.1"/>
    <property type="molecule type" value="Genomic_DNA"/>
</dbReference>
<accession>A0A1E5W2I4</accession>
<name>A0A1E5W2I4_9POAL</name>
<evidence type="ECO:0000313" key="2">
    <source>
        <dbReference type="EMBL" id="OEL31480.1"/>
    </source>
</evidence>
<evidence type="ECO:0000256" key="1">
    <source>
        <dbReference type="SAM" id="MobiDB-lite"/>
    </source>
</evidence>
<dbReference type="Proteomes" id="UP000095767">
    <property type="component" value="Unassembled WGS sequence"/>
</dbReference>
<comment type="caution">
    <text evidence="2">The sequence shown here is derived from an EMBL/GenBank/DDBJ whole genome shotgun (WGS) entry which is preliminary data.</text>
</comment>